<protein>
    <submittedName>
        <fullName evidence="2">Uncharacterized protein</fullName>
    </submittedName>
</protein>
<evidence type="ECO:0000313" key="2">
    <source>
        <dbReference type="EMBL" id="CAE8696053.1"/>
    </source>
</evidence>
<feature type="non-terminal residue" evidence="2">
    <location>
        <position position="114"/>
    </location>
</feature>
<feature type="compositionally biased region" description="Low complexity" evidence="1">
    <location>
        <begin position="18"/>
        <end position="35"/>
    </location>
</feature>
<evidence type="ECO:0000256" key="1">
    <source>
        <dbReference type="SAM" id="MobiDB-lite"/>
    </source>
</evidence>
<accession>A0A813K7E0</accession>
<dbReference type="EMBL" id="CAJNNW010028426">
    <property type="protein sequence ID" value="CAE8696053.1"/>
    <property type="molecule type" value="Genomic_DNA"/>
</dbReference>
<gene>
    <name evidence="2" type="ORF">PGLA2088_LOCUS29658</name>
</gene>
<comment type="caution">
    <text evidence="2">The sequence shown here is derived from an EMBL/GenBank/DDBJ whole genome shotgun (WGS) entry which is preliminary data.</text>
</comment>
<feature type="compositionally biased region" description="Polar residues" evidence="1">
    <location>
        <begin position="1"/>
        <end position="17"/>
    </location>
</feature>
<name>A0A813K7E0_POLGL</name>
<evidence type="ECO:0000313" key="3">
    <source>
        <dbReference type="Proteomes" id="UP000626109"/>
    </source>
</evidence>
<dbReference type="AlphaFoldDB" id="A0A813K7E0"/>
<sequence>MTSNRQDGQVQDDSGPTSAKQQEQSEAQQSAMKQEQQARSEAQESSLVAWGRWYGQQLQVRPLVTKSSTAFILHCASSAVAQGLQKRFSLREIISFSLQAMPPFTHYWFEFLES</sequence>
<dbReference type="Proteomes" id="UP000626109">
    <property type="component" value="Unassembled WGS sequence"/>
</dbReference>
<feature type="region of interest" description="Disordered" evidence="1">
    <location>
        <begin position="1"/>
        <end position="41"/>
    </location>
</feature>
<reference evidence="2" key="1">
    <citation type="submission" date="2021-02" db="EMBL/GenBank/DDBJ databases">
        <authorList>
            <person name="Dougan E. K."/>
            <person name="Rhodes N."/>
            <person name="Thang M."/>
            <person name="Chan C."/>
        </authorList>
    </citation>
    <scope>NUCLEOTIDE SEQUENCE</scope>
</reference>
<organism evidence="2 3">
    <name type="scientific">Polarella glacialis</name>
    <name type="common">Dinoflagellate</name>
    <dbReference type="NCBI Taxonomy" id="89957"/>
    <lineage>
        <taxon>Eukaryota</taxon>
        <taxon>Sar</taxon>
        <taxon>Alveolata</taxon>
        <taxon>Dinophyceae</taxon>
        <taxon>Suessiales</taxon>
        <taxon>Suessiaceae</taxon>
        <taxon>Polarella</taxon>
    </lineage>
</organism>
<proteinExistence type="predicted"/>